<gene>
    <name evidence="1" type="ORF">E2C01_060400</name>
</gene>
<reference evidence="1 2" key="1">
    <citation type="submission" date="2019-05" db="EMBL/GenBank/DDBJ databases">
        <title>Another draft genome of Portunus trituberculatus and its Hox gene families provides insights of decapod evolution.</title>
        <authorList>
            <person name="Jeong J.-H."/>
            <person name="Song I."/>
            <person name="Kim S."/>
            <person name="Choi T."/>
            <person name="Kim D."/>
            <person name="Ryu S."/>
            <person name="Kim W."/>
        </authorList>
    </citation>
    <scope>NUCLEOTIDE SEQUENCE [LARGE SCALE GENOMIC DNA]</scope>
    <source>
        <tissue evidence="1">Muscle</tissue>
    </source>
</reference>
<sequence>MRKAVHPIKLKYATCPEETRPVLSTSIHTELRHEHIHVYISRQNVSGGVGGGVRRKSVGGRDDLGSEWGAGQPATCSSRRMCQAYLFMVESDQWLTDDIVGRVRHLCQRHCSSAAVLVKDRAKSRRHYVWRPNKRGHCPRKVMTANEAPLTLRHGSRHLPRPAATSLVLPRGRIVSGKTLTP</sequence>
<keyword evidence="2" id="KW-1185">Reference proteome</keyword>
<dbReference type="EMBL" id="VSRR010024521">
    <property type="protein sequence ID" value="MPC66253.1"/>
    <property type="molecule type" value="Genomic_DNA"/>
</dbReference>
<evidence type="ECO:0000313" key="1">
    <source>
        <dbReference type="EMBL" id="MPC66253.1"/>
    </source>
</evidence>
<organism evidence="1 2">
    <name type="scientific">Portunus trituberculatus</name>
    <name type="common">Swimming crab</name>
    <name type="synonym">Neptunus trituberculatus</name>
    <dbReference type="NCBI Taxonomy" id="210409"/>
    <lineage>
        <taxon>Eukaryota</taxon>
        <taxon>Metazoa</taxon>
        <taxon>Ecdysozoa</taxon>
        <taxon>Arthropoda</taxon>
        <taxon>Crustacea</taxon>
        <taxon>Multicrustacea</taxon>
        <taxon>Malacostraca</taxon>
        <taxon>Eumalacostraca</taxon>
        <taxon>Eucarida</taxon>
        <taxon>Decapoda</taxon>
        <taxon>Pleocyemata</taxon>
        <taxon>Brachyura</taxon>
        <taxon>Eubrachyura</taxon>
        <taxon>Portunoidea</taxon>
        <taxon>Portunidae</taxon>
        <taxon>Portuninae</taxon>
        <taxon>Portunus</taxon>
    </lineage>
</organism>
<proteinExistence type="predicted"/>
<name>A0A5B7H7Y0_PORTR</name>
<accession>A0A5B7H7Y0</accession>
<comment type="caution">
    <text evidence="1">The sequence shown here is derived from an EMBL/GenBank/DDBJ whole genome shotgun (WGS) entry which is preliminary data.</text>
</comment>
<protein>
    <submittedName>
        <fullName evidence="1">Uncharacterized protein</fullName>
    </submittedName>
</protein>
<dbReference type="AlphaFoldDB" id="A0A5B7H7Y0"/>
<dbReference type="Proteomes" id="UP000324222">
    <property type="component" value="Unassembled WGS sequence"/>
</dbReference>
<evidence type="ECO:0000313" key="2">
    <source>
        <dbReference type="Proteomes" id="UP000324222"/>
    </source>
</evidence>